<comment type="caution">
    <text evidence="2">The sequence shown here is derived from an EMBL/GenBank/DDBJ whole genome shotgun (WGS) entry which is preliminary data.</text>
</comment>
<dbReference type="InterPro" id="IPR029058">
    <property type="entry name" value="AB_hydrolase_fold"/>
</dbReference>
<dbReference type="SUPFAM" id="SSF53474">
    <property type="entry name" value="alpha/beta-Hydrolases"/>
    <property type="match status" value="1"/>
</dbReference>
<evidence type="ECO:0000313" key="3">
    <source>
        <dbReference type="Proteomes" id="UP001501821"/>
    </source>
</evidence>
<dbReference type="Gene3D" id="3.40.50.1820">
    <property type="entry name" value="alpha/beta hydrolase"/>
    <property type="match status" value="1"/>
</dbReference>
<accession>A0ABP7IZE0</accession>
<dbReference type="Pfam" id="PF00561">
    <property type="entry name" value="Abhydrolase_1"/>
    <property type="match status" value="1"/>
</dbReference>
<dbReference type="PANTHER" id="PTHR43433">
    <property type="entry name" value="HYDROLASE, ALPHA/BETA FOLD FAMILY PROTEIN"/>
    <property type="match status" value="1"/>
</dbReference>
<proteinExistence type="predicted"/>
<dbReference type="EMBL" id="BAABAH010000015">
    <property type="protein sequence ID" value="GAA3830520.1"/>
    <property type="molecule type" value="Genomic_DNA"/>
</dbReference>
<dbReference type="InterPro" id="IPR050471">
    <property type="entry name" value="AB_hydrolase"/>
</dbReference>
<sequence>MTFRRIGRVALPLVVRGVALLAGRGRPMPDVGPVPAGTVVDLPGRGKTHVVDLPGPRPDAPVILLLHGIATTGSLTWFSVMAELARDYRVITYDQRWHGRGIPSETFLLDDCADDGAAVLDALGIDRAVVVGYSMGGATAQVLWHRHPERVAGLVLCSTAARWQGHLGERAFYAVLSGVNKLFLSGVPDRVRLHAEDLPELPLDSPHLGAWALAELRSTSPWVLPHVLSELGRFDATPWIGEVAVPTGMVITARDHAIPTARQRQLAELLPNGYVREAPGGHASLVFDRERWKPVFLEVVGAVARAAAQAAA</sequence>
<gene>
    <name evidence="2" type="ORF">GCM10022242_34920</name>
</gene>
<feature type="domain" description="AB hydrolase-1" evidence="1">
    <location>
        <begin position="61"/>
        <end position="286"/>
    </location>
</feature>
<evidence type="ECO:0000313" key="2">
    <source>
        <dbReference type="EMBL" id="GAA3830520.1"/>
    </source>
</evidence>
<dbReference type="PANTHER" id="PTHR43433:SF5">
    <property type="entry name" value="AB HYDROLASE-1 DOMAIN-CONTAINING PROTEIN"/>
    <property type="match status" value="1"/>
</dbReference>
<dbReference type="InterPro" id="IPR000073">
    <property type="entry name" value="AB_hydrolase_1"/>
</dbReference>
<protein>
    <recommendedName>
        <fullName evidence="1">AB hydrolase-1 domain-containing protein</fullName>
    </recommendedName>
</protein>
<organism evidence="2 3">
    <name type="scientific">Nocardioides panacisoli</name>
    <dbReference type="NCBI Taxonomy" id="627624"/>
    <lineage>
        <taxon>Bacteria</taxon>
        <taxon>Bacillati</taxon>
        <taxon>Actinomycetota</taxon>
        <taxon>Actinomycetes</taxon>
        <taxon>Propionibacteriales</taxon>
        <taxon>Nocardioidaceae</taxon>
        <taxon>Nocardioides</taxon>
    </lineage>
</organism>
<dbReference type="Proteomes" id="UP001501821">
    <property type="component" value="Unassembled WGS sequence"/>
</dbReference>
<keyword evidence="3" id="KW-1185">Reference proteome</keyword>
<reference evidence="3" key="1">
    <citation type="journal article" date="2019" name="Int. J. Syst. Evol. Microbiol.">
        <title>The Global Catalogue of Microorganisms (GCM) 10K type strain sequencing project: providing services to taxonomists for standard genome sequencing and annotation.</title>
        <authorList>
            <consortium name="The Broad Institute Genomics Platform"/>
            <consortium name="The Broad Institute Genome Sequencing Center for Infectious Disease"/>
            <person name="Wu L."/>
            <person name="Ma J."/>
        </authorList>
    </citation>
    <scope>NUCLEOTIDE SEQUENCE [LARGE SCALE GENOMIC DNA]</scope>
    <source>
        <strain evidence="3">JCM 16953</strain>
    </source>
</reference>
<dbReference type="PRINTS" id="PR00111">
    <property type="entry name" value="ABHYDROLASE"/>
</dbReference>
<name>A0ABP7IZE0_9ACTN</name>
<evidence type="ECO:0000259" key="1">
    <source>
        <dbReference type="Pfam" id="PF00561"/>
    </source>
</evidence>
<dbReference type="RefSeq" id="WP_344777833.1">
    <property type="nucleotide sequence ID" value="NZ_BAABAH010000015.1"/>
</dbReference>